<dbReference type="EMBL" id="CM003534">
    <property type="protein sequence ID" value="RCV35520.1"/>
    <property type="molecule type" value="Genomic_DNA"/>
</dbReference>
<reference evidence="1" key="2">
    <citation type="submission" date="2015-07" db="EMBL/GenBank/DDBJ databases">
        <authorList>
            <person name="Noorani M."/>
        </authorList>
    </citation>
    <scope>NUCLEOTIDE SEQUENCE</scope>
    <source>
        <strain evidence="1">Yugu1</strain>
    </source>
</reference>
<organism evidence="1">
    <name type="scientific">Setaria italica</name>
    <name type="common">Foxtail millet</name>
    <name type="synonym">Panicum italicum</name>
    <dbReference type="NCBI Taxonomy" id="4555"/>
    <lineage>
        <taxon>Eukaryota</taxon>
        <taxon>Viridiplantae</taxon>
        <taxon>Streptophyta</taxon>
        <taxon>Embryophyta</taxon>
        <taxon>Tracheophyta</taxon>
        <taxon>Spermatophyta</taxon>
        <taxon>Magnoliopsida</taxon>
        <taxon>Liliopsida</taxon>
        <taxon>Poales</taxon>
        <taxon>Poaceae</taxon>
        <taxon>PACMAD clade</taxon>
        <taxon>Panicoideae</taxon>
        <taxon>Panicodae</taxon>
        <taxon>Paniceae</taxon>
        <taxon>Cenchrinae</taxon>
        <taxon>Setaria</taxon>
    </lineage>
</organism>
<sequence length="115" mass="13024">MARALHSGKIHGFRRGRSATFSRRSTAMWSLRAPRCAMFYKGASTTSYETGRHGAVDAERHATEGRGRHPVLPAARNPRRVTLMVATDLSPCHFASYVWKNRAPPRVKFFIWLLV</sequence>
<reference evidence="1" key="1">
    <citation type="journal article" date="2012" name="Nat. Biotechnol.">
        <title>Reference genome sequence of the model plant Setaria.</title>
        <authorList>
            <person name="Bennetzen J.L."/>
            <person name="Schmutz J."/>
            <person name="Wang H."/>
            <person name="Percifield R."/>
            <person name="Hawkins J."/>
            <person name="Pontaroli A.C."/>
            <person name="Estep M."/>
            <person name="Feng L."/>
            <person name="Vaughn J.N."/>
            <person name="Grimwood J."/>
            <person name="Jenkins J."/>
            <person name="Barry K."/>
            <person name="Lindquist E."/>
            <person name="Hellsten U."/>
            <person name="Deshpande S."/>
            <person name="Wang X."/>
            <person name="Wu X."/>
            <person name="Mitros T."/>
            <person name="Triplett J."/>
            <person name="Yang X."/>
            <person name="Ye C.Y."/>
            <person name="Mauro-Herrera M."/>
            <person name="Wang L."/>
            <person name="Li P."/>
            <person name="Sharma M."/>
            <person name="Sharma R."/>
            <person name="Ronald P.C."/>
            <person name="Panaud O."/>
            <person name="Kellogg E.A."/>
            <person name="Brutnell T.P."/>
            <person name="Doust A.N."/>
            <person name="Tuskan G.A."/>
            <person name="Rokhsar D."/>
            <person name="Devos K.M."/>
        </authorList>
    </citation>
    <scope>NUCLEOTIDE SEQUENCE [LARGE SCALE GENOMIC DNA]</scope>
    <source>
        <strain evidence="1">Yugu1</strain>
    </source>
</reference>
<dbReference type="OrthoDB" id="690234at2759"/>
<gene>
    <name evidence="1" type="ORF">SETIT_7G246300v2</name>
</gene>
<accession>A0A368RZE1</accession>
<protein>
    <recommendedName>
        <fullName evidence="2">Reverse transcriptase zinc-binding domain-containing protein</fullName>
    </recommendedName>
</protein>
<dbReference type="EMBL" id="CM003534">
    <property type="protein sequence ID" value="RCV35521.1"/>
    <property type="molecule type" value="Genomic_DNA"/>
</dbReference>
<name>A0A368RZE1_SETIT</name>
<evidence type="ECO:0000313" key="1">
    <source>
        <dbReference type="EMBL" id="RCV35519.1"/>
    </source>
</evidence>
<proteinExistence type="predicted"/>
<evidence type="ECO:0008006" key="2">
    <source>
        <dbReference type="Google" id="ProtNLM"/>
    </source>
</evidence>
<dbReference type="AlphaFoldDB" id="A0A368RZE1"/>
<dbReference type="EMBL" id="CM003534">
    <property type="protein sequence ID" value="RCV35522.1"/>
    <property type="molecule type" value="Genomic_DNA"/>
</dbReference>
<dbReference type="EMBL" id="CM003534">
    <property type="protein sequence ID" value="RCV35519.1"/>
    <property type="molecule type" value="Genomic_DNA"/>
</dbReference>